<evidence type="ECO:0008006" key="7">
    <source>
        <dbReference type="Google" id="ProtNLM"/>
    </source>
</evidence>
<evidence type="ECO:0000256" key="1">
    <source>
        <dbReference type="ARBA" id="ARBA00002397"/>
    </source>
</evidence>
<name>A0ABP9QYD1_9GAMM</name>
<proteinExistence type="inferred from homology"/>
<dbReference type="InterPro" id="IPR007809">
    <property type="entry name" value="FlgN-like"/>
</dbReference>
<keyword evidence="6" id="KW-1185">Reference proteome</keyword>
<evidence type="ECO:0000256" key="3">
    <source>
        <dbReference type="ARBA" id="ARBA00022795"/>
    </source>
</evidence>
<comment type="similarity">
    <text evidence="2">Belongs to the FlgN family.</text>
</comment>
<dbReference type="RefSeq" id="WP_031383754.1">
    <property type="nucleotide sequence ID" value="NZ_BAABKI010000002.1"/>
</dbReference>
<evidence type="ECO:0000256" key="4">
    <source>
        <dbReference type="SAM" id="Coils"/>
    </source>
</evidence>
<feature type="coiled-coil region" evidence="4">
    <location>
        <begin position="38"/>
        <end position="65"/>
    </location>
</feature>
<dbReference type="Proteomes" id="UP001500074">
    <property type="component" value="Unassembled WGS sequence"/>
</dbReference>
<dbReference type="InterPro" id="IPR036679">
    <property type="entry name" value="FlgN-like_sf"/>
</dbReference>
<dbReference type="SUPFAM" id="SSF140566">
    <property type="entry name" value="FlgN-like"/>
    <property type="match status" value="1"/>
</dbReference>
<keyword evidence="4" id="KW-0175">Coiled coil</keyword>
<dbReference type="Pfam" id="PF05130">
    <property type="entry name" value="FlgN"/>
    <property type="match status" value="1"/>
</dbReference>
<gene>
    <name evidence="5" type="ORF">GCM10023342_00290</name>
</gene>
<dbReference type="EMBL" id="BAABKI010000002">
    <property type="protein sequence ID" value="GAA5169068.1"/>
    <property type="molecule type" value="Genomic_DNA"/>
</dbReference>
<dbReference type="Gene3D" id="1.20.58.300">
    <property type="entry name" value="FlgN-like"/>
    <property type="match status" value="1"/>
</dbReference>
<reference evidence="6" key="1">
    <citation type="journal article" date="2019" name="Int. J. Syst. Evol. Microbiol.">
        <title>The Global Catalogue of Microorganisms (GCM) 10K type strain sequencing project: providing services to taxonomists for standard genome sequencing and annotation.</title>
        <authorList>
            <consortium name="The Broad Institute Genomics Platform"/>
            <consortium name="The Broad Institute Genome Sequencing Center for Infectious Disease"/>
            <person name="Wu L."/>
            <person name="Ma J."/>
        </authorList>
    </citation>
    <scope>NUCLEOTIDE SEQUENCE [LARGE SCALE GENOMIC DNA]</scope>
    <source>
        <strain evidence="6">JCM 18472</strain>
    </source>
</reference>
<evidence type="ECO:0000313" key="6">
    <source>
        <dbReference type="Proteomes" id="UP001500074"/>
    </source>
</evidence>
<organism evidence="5 6">
    <name type="scientific">Modicisalibacter zincidurans</name>
    <dbReference type="NCBI Taxonomy" id="1178777"/>
    <lineage>
        <taxon>Bacteria</taxon>
        <taxon>Pseudomonadati</taxon>
        <taxon>Pseudomonadota</taxon>
        <taxon>Gammaproteobacteria</taxon>
        <taxon>Oceanospirillales</taxon>
        <taxon>Halomonadaceae</taxon>
        <taxon>Modicisalibacter</taxon>
    </lineage>
</organism>
<keyword evidence="3" id="KW-1005">Bacterial flagellum biogenesis</keyword>
<comment type="caution">
    <text evidence="5">The sequence shown here is derived from an EMBL/GenBank/DDBJ whole genome shotgun (WGS) entry which is preliminary data.</text>
</comment>
<sequence length="150" mass="16822">MSLAQHLEREQQHLDAFIALLEAERASLSQGEVDGERLSTQAQQKQHHMERLETLETQRRNVLKKLGYSQGRQGAEAAAREAHCLDAWHAFLSRALHAKQLNQLNGVLIGSRMNQNQRILDFLNNAAGKALYGPNGQSRRRGFGEVASRA</sequence>
<comment type="function">
    <text evidence="1">Required for the efficient initiation of filament assembly.</text>
</comment>
<evidence type="ECO:0000313" key="5">
    <source>
        <dbReference type="EMBL" id="GAA5169068.1"/>
    </source>
</evidence>
<evidence type="ECO:0000256" key="2">
    <source>
        <dbReference type="ARBA" id="ARBA00007703"/>
    </source>
</evidence>
<accession>A0ABP9QYD1</accession>
<protein>
    <recommendedName>
        <fullName evidence="7">Flagellar protein FlgN</fullName>
    </recommendedName>
</protein>